<evidence type="ECO:0000256" key="4">
    <source>
        <dbReference type="ARBA" id="ARBA00022705"/>
    </source>
</evidence>
<feature type="region of interest" description="Disordered" evidence="8">
    <location>
        <begin position="482"/>
        <end position="539"/>
    </location>
</feature>
<feature type="region of interest" description="Disordered" evidence="8">
    <location>
        <begin position="845"/>
        <end position="889"/>
    </location>
</feature>
<feature type="compositionally biased region" description="Acidic residues" evidence="8">
    <location>
        <begin position="845"/>
        <end position="863"/>
    </location>
</feature>
<dbReference type="GO" id="GO:0031261">
    <property type="term" value="C:DNA replication preinitiation complex"/>
    <property type="evidence" value="ECO:0007669"/>
    <property type="project" value="TreeGrafter"/>
</dbReference>
<feature type="compositionally biased region" description="Basic and acidic residues" evidence="8">
    <location>
        <begin position="367"/>
        <end position="376"/>
    </location>
</feature>
<feature type="region of interest" description="Disordered" evidence="8">
    <location>
        <begin position="432"/>
        <end position="469"/>
    </location>
</feature>
<feature type="compositionally biased region" description="Basic and acidic residues" evidence="8">
    <location>
        <begin position="824"/>
        <end position="833"/>
    </location>
</feature>
<evidence type="ECO:0000256" key="1">
    <source>
        <dbReference type="ARBA" id="ARBA00004123"/>
    </source>
</evidence>
<feature type="compositionally biased region" description="Acidic residues" evidence="8">
    <location>
        <begin position="683"/>
        <end position="721"/>
    </location>
</feature>
<comment type="caution">
    <text evidence="9">The sequence shown here is derived from an EMBL/GenBank/DDBJ whole genome shotgun (WGS) entry which is preliminary data.</text>
</comment>
<feature type="region of interest" description="Disordered" evidence="8">
    <location>
        <begin position="125"/>
        <end position="146"/>
    </location>
</feature>
<sequence>MRPMFRRLVIQHIDASNLKSQMAHFTPDHKAHQRSGSGRGAKTAYSRRILLGGWVARENLGSLEVNNLEGERHTERGPRSMGSTNNIFGASHIPIAHHLHTSHALEGCKELLHSHHQPLQIRFSDRRPPSKISMASTPTSNSQLSQLKTKLKTWERQFKAMEGRPPSKADIKANPEIAKMYSAYNSSRKEAAGSEDLPNPSSSRSHKHHQVLITPKRTGSSKNGTKTTSQENMNISPSKTYAHVNSPSKIRKLVEEHSPRKSHYDRLRKSQRKSTDNLKNTPSRLHQNPFDFGSGGGKGSPALFADLLLESKRDTPRTKARKYFDGIGSPLKPRSNSPEHSTSGTQRVNSGLSSFLRSRSNLSLGKPSHENPSDNLHDEDDEVLGPSPFKPASTNIFQPLFDEPEVEADHHSLSPSKMIKSKWKITSATPFISQSQSQNEASDGGSSSHPAPQCAQKGPDQTAKRKGFGFGIKRKRLVFPGEEDPSFYEDLPDPTDNKSSNNRSSITILSKKTRLERSDKQIPSKNLTKETGNGNTKQAKAQLLVKKSNTIHDSTKALLSDESEESADEKTTLANLPFGNPDQAAVVTELETFTFTTPGVTGARATGGKTSTENVSKAAKDVKKGTGSANEPGPKPIKLGTRKVLVRAYRPIEPSQMNKRTDPDYLVDFGSSGLDGLDQTEERPEEEDAEVEEETEEEAAEESEEVDDNLSFDDEDEDLEGDLGISEELMHVLNVEDRLTHEAEERRQLLRQRRRERKVRKIMDGMTLMEKTLTNAGSTGMSGPVGSSVAGGNSKSLGGGGGKKASTSKKQAGSSKQHPARSPVKQDSREDDLRFELALDELELDQQIDDQVVDEDDDWEDEPAGWKDELLDHDIDRDDSDSLDHQFVL</sequence>
<feature type="compositionally biased region" description="Low complexity" evidence="8">
    <location>
        <begin position="804"/>
        <end position="816"/>
    </location>
</feature>
<dbReference type="PANTHER" id="PTHR28124:SF1">
    <property type="entry name" value="DNA REPLICATION REGULATOR SLD2"/>
    <property type="match status" value="1"/>
</dbReference>
<comment type="function">
    <text evidence="7">Has a role in the initiation of DNA replication. Required at S-phase checkpoint.</text>
</comment>
<feature type="compositionally biased region" description="Polar residues" evidence="8">
    <location>
        <begin position="497"/>
        <end position="510"/>
    </location>
</feature>
<keyword evidence="6 7" id="KW-0131">Cell cycle</keyword>
<gene>
    <name evidence="9" type="ORF">PCANC_26017</name>
</gene>
<keyword evidence="5 7" id="KW-0539">Nucleus</keyword>
<feature type="compositionally biased region" description="Polar residues" evidence="8">
    <location>
        <begin position="772"/>
        <end position="781"/>
    </location>
</feature>
<dbReference type="Gene3D" id="1.10.10.1460">
    <property type="match status" value="1"/>
</dbReference>
<feature type="compositionally biased region" description="Basic and acidic residues" evidence="8">
    <location>
        <begin position="252"/>
        <end position="276"/>
    </location>
</feature>
<feature type="region of interest" description="Disordered" evidence="8">
    <location>
        <begin position="187"/>
        <end position="297"/>
    </location>
</feature>
<dbReference type="GO" id="GO:0003688">
    <property type="term" value="F:DNA replication origin binding"/>
    <property type="evidence" value="ECO:0007669"/>
    <property type="project" value="TreeGrafter"/>
</dbReference>
<dbReference type="STRING" id="200324.A0A2N5TIN5"/>
<proteinExistence type="inferred from homology"/>
<keyword evidence="4 7" id="KW-0235">DNA replication</keyword>
<dbReference type="CDD" id="cd22289">
    <property type="entry name" value="RecQL4_SLD2_NTD"/>
    <property type="match status" value="1"/>
</dbReference>
<feature type="compositionally biased region" description="Polar residues" evidence="8">
    <location>
        <begin position="133"/>
        <end position="146"/>
    </location>
</feature>
<evidence type="ECO:0000256" key="3">
    <source>
        <dbReference type="ARBA" id="ARBA00018363"/>
    </source>
</evidence>
<feature type="region of interest" description="Disordered" evidence="8">
    <location>
        <begin position="600"/>
        <end position="833"/>
    </location>
</feature>
<feature type="compositionally biased region" description="Basic and acidic residues" evidence="8">
    <location>
        <begin position="513"/>
        <end position="522"/>
    </location>
</feature>
<feature type="compositionally biased region" description="Polar residues" evidence="8">
    <location>
        <begin position="230"/>
        <end position="248"/>
    </location>
</feature>
<dbReference type="GO" id="GO:1902977">
    <property type="term" value="P:mitotic DNA replication preinitiation complex assembly"/>
    <property type="evidence" value="ECO:0007669"/>
    <property type="project" value="TreeGrafter"/>
</dbReference>
<dbReference type="GO" id="GO:0003697">
    <property type="term" value="F:single-stranded DNA binding"/>
    <property type="evidence" value="ECO:0007669"/>
    <property type="project" value="TreeGrafter"/>
</dbReference>
<evidence type="ECO:0000256" key="2">
    <source>
        <dbReference type="ARBA" id="ARBA00007276"/>
    </source>
</evidence>
<feature type="compositionally biased region" description="Polar residues" evidence="8">
    <location>
        <begin position="523"/>
        <end position="539"/>
    </location>
</feature>
<feature type="compositionally biased region" description="Polar residues" evidence="8">
    <location>
        <begin position="334"/>
        <end position="348"/>
    </location>
</feature>
<comment type="subcellular location">
    <subcellularLocation>
        <location evidence="1 7">Nucleus</location>
    </subcellularLocation>
</comment>
<name>A0A2N5TIN5_9BASI</name>
<evidence type="ECO:0000313" key="9">
    <source>
        <dbReference type="EMBL" id="PLW25367.1"/>
    </source>
</evidence>
<evidence type="ECO:0000256" key="8">
    <source>
        <dbReference type="SAM" id="MobiDB-lite"/>
    </source>
</evidence>
<dbReference type="FunFam" id="1.10.10.1460:FF:000001">
    <property type="entry name" value="DNA replication regulator Sld2"/>
    <property type="match status" value="1"/>
</dbReference>
<feature type="region of interest" description="Disordered" evidence="8">
    <location>
        <begin position="315"/>
        <end position="395"/>
    </location>
</feature>
<reference evidence="9 10" key="1">
    <citation type="submission" date="2017-11" db="EMBL/GenBank/DDBJ databases">
        <title>De novo assembly and phasing of dikaryotic genomes from two isolates of Puccinia coronata f. sp. avenae, the causal agent of oat crown rust.</title>
        <authorList>
            <person name="Miller M.E."/>
            <person name="Zhang Y."/>
            <person name="Omidvar V."/>
            <person name="Sperschneider J."/>
            <person name="Schwessinger B."/>
            <person name="Raley C."/>
            <person name="Palmer J.M."/>
            <person name="Garnica D."/>
            <person name="Upadhyaya N."/>
            <person name="Rathjen J."/>
            <person name="Taylor J.M."/>
            <person name="Park R.F."/>
            <person name="Dodds P.N."/>
            <person name="Hirsch C.D."/>
            <person name="Kianian S.F."/>
            <person name="Figueroa M."/>
        </authorList>
    </citation>
    <scope>NUCLEOTIDE SEQUENCE [LARGE SCALE GENOMIC DNA]</scope>
    <source>
        <strain evidence="9">12NC29</strain>
    </source>
</reference>
<dbReference type="InterPro" id="IPR040203">
    <property type="entry name" value="Sld2"/>
</dbReference>
<dbReference type="Pfam" id="PF11719">
    <property type="entry name" value="Drc1-Sld2"/>
    <property type="match status" value="1"/>
</dbReference>
<organism evidence="9 10">
    <name type="scientific">Puccinia coronata f. sp. avenae</name>
    <dbReference type="NCBI Taxonomy" id="200324"/>
    <lineage>
        <taxon>Eukaryota</taxon>
        <taxon>Fungi</taxon>
        <taxon>Dikarya</taxon>
        <taxon>Basidiomycota</taxon>
        <taxon>Pucciniomycotina</taxon>
        <taxon>Pucciniomycetes</taxon>
        <taxon>Pucciniales</taxon>
        <taxon>Pucciniaceae</taxon>
        <taxon>Puccinia</taxon>
    </lineage>
</organism>
<feature type="compositionally biased region" description="Polar residues" evidence="8">
    <location>
        <begin position="277"/>
        <end position="286"/>
    </location>
</feature>
<feature type="compositionally biased region" description="Basic and acidic residues" evidence="8">
    <location>
        <begin position="728"/>
        <end position="748"/>
    </location>
</feature>
<evidence type="ECO:0000256" key="6">
    <source>
        <dbReference type="ARBA" id="ARBA00023306"/>
    </source>
</evidence>
<protein>
    <recommendedName>
        <fullName evidence="3 7">DNA replication regulator SLD2</fullName>
    </recommendedName>
</protein>
<feature type="compositionally biased region" description="Basic residues" evidence="8">
    <location>
        <begin position="749"/>
        <end position="760"/>
    </location>
</feature>
<feature type="compositionally biased region" description="Acidic residues" evidence="8">
    <location>
        <begin position="482"/>
        <end position="493"/>
    </location>
</feature>
<dbReference type="InterPro" id="IPR021110">
    <property type="entry name" value="DNA_rep_checkpnt_protein"/>
</dbReference>
<feature type="compositionally biased region" description="Low complexity" evidence="8">
    <location>
        <begin position="349"/>
        <end position="365"/>
    </location>
</feature>
<dbReference type="GO" id="GO:0000727">
    <property type="term" value="P:double-strand break repair via break-induced replication"/>
    <property type="evidence" value="ECO:0007669"/>
    <property type="project" value="TreeGrafter"/>
</dbReference>
<feature type="compositionally biased region" description="Low complexity" evidence="8">
    <location>
        <begin position="218"/>
        <end position="229"/>
    </location>
</feature>
<evidence type="ECO:0000313" key="10">
    <source>
        <dbReference type="Proteomes" id="UP000235388"/>
    </source>
</evidence>
<feature type="region of interest" description="Disordered" evidence="8">
    <location>
        <begin position="558"/>
        <end position="577"/>
    </location>
</feature>
<dbReference type="EMBL" id="PGCJ01000623">
    <property type="protein sequence ID" value="PLW25367.1"/>
    <property type="molecule type" value="Genomic_DNA"/>
</dbReference>
<dbReference type="AlphaFoldDB" id="A0A2N5TIN5"/>
<dbReference type="OrthoDB" id="8775810at2759"/>
<feature type="compositionally biased region" description="Basic and acidic residues" evidence="8">
    <location>
        <begin position="864"/>
        <end position="889"/>
    </location>
</feature>
<accession>A0A2N5TIN5</accession>
<feature type="compositionally biased region" description="Polar residues" evidence="8">
    <location>
        <begin position="432"/>
        <end position="450"/>
    </location>
</feature>
<comment type="similarity">
    <text evidence="2 7">Belongs to the SLD2 family.</text>
</comment>
<dbReference type="Proteomes" id="UP000235388">
    <property type="component" value="Unassembled WGS sequence"/>
</dbReference>
<evidence type="ECO:0000256" key="7">
    <source>
        <dbReference type="RuleBase" id="RU367067"/>
    </source>
</evidence>
<dbReference type="PANTHER" id="PTHR28124">
    <property type="entry name" value="DNA REPLICATION REGULATOR SLD2"/>
    <property type="match status" value="1"/>
</dbReference>
<dbReference type="GO" id="GO:0006270">
    <property type="term" value="P:DNA replication initiation"/>
    <property type="evidence" value="ECO:0007669"/>
    <property type="project" value="UniProtKB-UniRule"/>
</dbReference>
<evidence type="ECO:0000256" key="5">
    <source>
        <dbReference type="ARBA" id="ARBA00023242"/>
    </source>
</evidence>
<keyword evidence="10" id="KW-1185">Reference proteome</keyword>